<protein>
    <submittedName>
        <fullName evidence="2">Uncharacterized protein</fullName>
    </submittedName>
</protein>
<feature type="transmembrane region" description="Helical" evidence="1">
    <location>
        <begin position="179"/>
        <end position="197"/>
    </location>
</feature>
<feature type="transmembrane region" description="Helical" evidence="1">
    <location>
        <begin position="389"/>
        <end position="408"/>
    </location>
</feature>
<dbReference type="AlphaFoldDB" id="A0A9P6CBJ4"/>
<feature type="transmembrane region" description="Helical" evidence="1">
    <location>
        <begin position="6"/>
        <end position="31"/>
    </location>
</feature>
<dbReference type="OrthoDB" id="2126185at2759"/>
<keyword evidence="3" id="KW-1185">Reference proteome</keyword>
<gene>
    <name evidence="2" type="ORF">BDZ94DRAFT_1324675</name>
</gene>
<accession>A0A9P6CBJ4</accession>
<feature type="transmembrane region" description="Helical" evidence="1">
    <location>
        <begin position="240"/>
        <end position="264"/>
    </location>
</feature>
<evidence type="ECO:0000313" key="2">
    <source>
        <dbReference type="EMBL" id="KAF9459621.1"/>
    </source>
</evidence>
<sequence length="423" mass="46819">MDTPHALALGVFTSYFLIIITLFTIILRSIPKAGNGVNRRKTWLFRFLTLGSLAHTWLYMFKFMAWSFDNYESLNPTTISSAPLERLTSWLLNTSLFEQAWAAVCFGPINWWWSEQLCVYTVIWTLFLVIEGRAKSIKHLWAYMLLGQLVAISVASNLFYLAILHSTPTQRSSKLQNRVTPLVTVPLVVSLLTIVVSPHTNTRTFLPNLLTMHALLVIPLLTSTPLASTRQPNAVRISKLITFISLTIVFLRFRTDIVAAFAVIGRSLPSPVSFVYSLSGFLPEQPSPSPLHAIIYTIKALVQPVSTFLATPISNYTSAFTHFISAALVEVWDTLHSHPAQSSIGWDVVWTSASLGAWVLGGGGRGGVVVIDSEVPIRLLRNRREVRRIGRGVFVSLVGFPGLVSSLTEPWAVGVEGVGGKKD</sequence>
<feature type="transmembrane region" description="Helical" evidence="1">
    <location>
        <begin position="142"/>
        <end position="163"/>
    </location>
</feature>
<feature type="transmembrane region" description="Helical" evidence="1">
    <location>
        <begin position="209"/>
        <end position="228"/>
    </location>
</feature>
<keyword evidence="1" id="KW-1133">Transmembrane helix</keyword>
<comment type="caution">
    <text evidence="2">The sequence shown here is derived from an EMBL/GenBank/DDBJ whole genome shotgun (WGS) entry which is preliminary data.</text>
</comment>
<feature type="transmembrane region" description="Helical" evidence="1">
    <location>
        <begin position="43"/>
        <end position="61"/>
    </location>
</feature>
<feature type="transmembrane region" description="Helical" evidence="1">
    <location>
        <begin position="111"/>
        <end position="130"/>
    </location>
</feature>
<reference evidence="2" key="1">
    <citation type="submission" date="2020-11" db="EMBL/GenBank/DDBJ databases">
        <authorList>
            <consortium name="DOE Joint Genome Institute"/>
            <person name="Ahrendt S."/>
            <person name="Riley R."/>
            <person name="Andreopoulos W."/>
            <person name="Labutti K."/>
            <person name="Pangilinan J."/>
            <person name="Ruiz-Duenas F.J."/>
            <person name="Barrasa J.M."/>
            <person name="Sanchez-Garcia M."/>
            <person name="Camarero S."/>
            <person name="Miyauchi S."/>
            <person name="Serrano A."/>
            <person name="Linde D."/>
            <person name="Babiker R."/>
            <person name="Drula E."/>
            <person name="Ayuso-Fernandez I."/>
            <person name="Pacheco R."/>
            <person name="Padilla G."/>
            <person name="Ferreira P."/>
            <person name="Barriuso J."/>
            <person name="Kellner H."/>
            <person name="Castanera R."/>
            <person name="Alfaro M."/>
            <person name="Ramirez L."/>
            <person name="Pisabarro A.G."/>
            <person name="Kuo A."/>
            <person name="Tritt A."/>
            <person name="Lipzen A."/>
            <person name="He G."/>
            <person name="Yan M."/>
            <person name="Ng V."/>
            <person name="Cullen D."/>
            <person name="Martin F."/>
            <person name="Rosso M.-N."/>
            <person name="Henrissat B."/>
            <person name="Hibbett D."/>
            <person name="Martinez A.T."/>
            <person name="Grigoriev I.V."/>
        </authorList>
    </citation>
    <scope>NUCLEOTIDE SEQUENCE</scope>
    <source>
        <strain evidence="2">CBS 247.69</strain>
    </source>
</reference>
<evidence type="ECO:0000256" key="1">
    <source>
        <dbReference type="SAM" id="Phobius"/>
    </source>
</evidence>
<dbReference type="Proteomes" id="UP000807353">
    <property type="component" value="Unassembled WGS sequence"/>
</dbReference>
<keyword evidence="1" id="KW-0472">Membrane</keyword>
<name>A0A9P6CBJ4_9AGAR</name>
<proteinExistence type="predicted"/>
<keyword evidence="1" id="KW-0812">Transmembrane</keyword>
<organism evidence="2 3">
    <name type="scientific">Collybia nuda</name>
    <dbReference type="NCBI Taxonomy" id="64659"/>
    <lineage>
        <taxon>Eukaryota</taxon>
        <taxon>Fungi</taxon>
        <taxon>Dikarya</taxon>
        <taxon>Basidiomycota</taxon>
        <taxon>Agaricomycotina</taxon>
        <taxon>Agaricomycetes</taxon>
        <taxon>Agaricomycetidae</taxon>
        <taxon>Agaricales</taxon>
        <taxon>Tricholomatineae</taxon>
        <taxon>Clitocybaceae</taxon>
        <taxon>Collybia</taxon>
    </lineage>
</organism>
<evidence type="ECO:0000313" key="3">
    <source>
        <dbReference type="Proteomes" id="UP000807353"/>
    </source>
</evidence>
<dbReference type="EMBL" id="MU150313">
    <property type="protein sequence ID" value="KAF9459621.1"/>
    <property type="molecule type" value="Genomic_DNA"/>
</dbReference>